<dbReference type="InterPro" id="IPR001138">
    <property type="entry name" value="Zn2Cys6_DnaBD"/>
</dbReference>
<dbReference type="PANTHER" id="PTHR38111:SF2">
    <property type="entry name" value="FINGER DOMAIN PROTEIN, PUTATIVE (AFU_ORTHOLOGUE AFUA_1G01560)-RELATED"/>
    <property type="match status" value="1"/>
</dbReference>
<evidence type="ECO:0000313" key="6">
    <source>
        <dbReference type="EMBL" id="KAH8691632.1"/>
    </source>
</evidence>
<keyword evidence="7" id="KW-1185">Reference proteome</keyword>
<keyword evidence="4" id="KW-0539">Nucleus</keyword>
<dbReference type="PROSITE" id="PS50048">
    <property type="entry name" value="ZN2_CY6_FUNGAL_2"/>
    <property type="match status" value="1"/>
</dbReference>
<dbReference type="InterPro" id="IPR053178">
    <property type="entry name" value="Osmoadaptation_assoc"/>
</dbReference>
<dbReference type="Pfam" id="PF00172">
    <property type="entry name" value="Zn_clus"/>
    <property type="match status" value="1"/>
</dbReference>
<dbReference type="CDD" id="cd00067">
    <property type="entry name" value="GAL4"/>
    <property type="match status" value="1"/>
</dbReference>
<proteinExistence type="predicted"/>
<keyword evidence="2" id="KW-0238">DNA-binding</keyword>
<evidence type="ECO:0000259" key="5">
    <source>
        <dbReference type="PROSITE" id="PS50048"/>
    </source>
</evidence>
<keyword evidence="3" id="KW-0804">Transcription</keyword>
<evidence type="ECO:0000313" key="7">
    <source>
        <dbReference type="Proteomes" id="UP001201262"/>
    </source>
</evidence>
<dbReference type="SMART" id="SM00066">
    <property type="entry name" value="GAL4"/>
    <property type="match status" value="1"/>
</dbReference>
<evidence type="ECO:0000256" key="2">
    <source>
        <dbReference type="ARBA" id="ARBA00023125"/>
    </source>
</evidence>
<dbReference type="SUPFAM" id="SSF57701">
    <property type="entry name" value="Zn2/Cys6 DNA-binding domain"/>
    <property type="match status" value="1"/>
</dbReference>
<dbReference type="InterPro" id="IPR036864">
    <property type="entry name" value="Zn2-C6_fun-type_DNA-bd_sf"/>
</dbReference>
<feature type="domain" description="Zn(2)-C6 fungal-type" evidence="5">
    <location>
        <begin position="7"/>
        <end position="35"/>
    </location>
</feature>
<name>A0AAD4KM55_9EURO</name>
<dbReference type="Proteomes" id="UP001201262">
    <property type="component" value="Unassembled WGS sequence"/>
</dbReference>
<accession>A0AAD4KM55</accession>
<comment type="caution">
    <text evidence="6">The sequence shown here is derived from an EMBL/GenBank/DDBJ whole genome shotgun (WGS) entry which is preliminary data.</text>
</comment>
<dbReference type="GO" id="GO:0008270">
    <property type="term" value="F:zinc ion binding"/>
    <property type="evidence" value="ECO:0007669"/>
    <property type="project" value="InterPro"/>
</dbReference>
<reference evidence="6" key="1">
    <citation type="submission" date="2021-12" db="EMBL/GenBank/DDBJ databases">
        <title>Convergent genome expansion in fungi linked to evolution of root-endophyte symbiosis.</title>
        <authorList>
            <consortium name="DOE Joint Genome Institute"/>
            <person name="Ke Y.-H."/>
            <person name="Bonito G."/>
            <person name="Liao H.-L."/>
            <person name="Looney B."/>
            <person name="Rojas-Flechas A."/>
            <person name="Nash J."/>
            <person name="Hameed K."/>
            <person name="Schadt C."/>
            <person name="Martin F."/>
            <person name="Crous P.W."/>
            <person name="Miettinen O."/>
            <person name="Magnuson J.K."/>
            <person name="Labbe J."/>
            <person name="Jacobson D."/>
            <person name="Doktycz M.J."/>
            <person name="Veneault-Fourrey C."/>
            <person name="Kuo A."/>
            <person name="Mondo S."/>
            <person name="Calhoun S."/>
            <person name="Riley R."/>
            <person name="Ohm R."/>
            <person name="LaButti K."/>
            <person name="Andreopoulos B."/>
            <person name="Pangilinan J."/>
            <person name="Nolan M."/>
            <person name="Tritt A."/>
            <person name="Clum A."/>
            <person name="Lipzen A."/>
            <person name="Daum C."/>
            <person name="Barry K."/>
            <person name="Grigoriev I.V."/>
            <person name="Vilgalys R."/>
        </authorList>
    </citation>
    <scope>NUCLEOTIDE SEQUENCE</scope>
    <source>
        <strain evidence="6">PMI_201</strain>
    </source>
</reference>
<dbReference type="AlphaFoldDB" id="A0AAD4KM55"/>
<evidence type="ECO:0000256" key="1">
    <source>
        <dbReference type="ARBA" id="ARBA00023015"/>
    </source>
</evidence>
<dbReference type="Pfam" id="PF11951">
    <property type="entry name" value="Fungal_trans_2"/>
    <property type="match status" value="1"/>
</dbReference>
<dbReference type="EMBL" id="JAJTJA010000012">
    <property type="protein sequence ID" value="KAH8691632.1"/>
    <property type="molecule type" value="Genomic_DNA"/>
</dbReference>
<dbReference type="InterPro" id="IPR021858">
    <property type="entry name" value="Fun_TF"/>
</dbReference>
<dbReference type="GO" id="GO:0003677">
    <property type="term" value="F:DNA binding"/>
    <property type="evidence" value="ECO:0007669"/>
    <property type="project" value="UniProtKB-KW"/>
</dbReference>
<dbReference type="PROSITE" id="PS00463">
    <property type="entry name" value="ZN2_CY6_FUNGAL_1"/>
    <property type="match status" value="1"/>
</dbReference>
<organism evidence="6 7">
    <name type="scientific">Talaromyces proteolyticus</name>
    <dbReference type="NCBI Taxonomy" id="1131652"/>
    <lineage>
        <taxon>Eukaryota</taxon>
        <taxon>Fungi</taxon>
        <taxon>Dikarya</taxon>
        <taxon>Ascomycota</taxon>
        <taxon>Pezizomycotina</taxon>
        <taxon>Eurotiomycetes</taxon>
        <taxon>Eurotiomycetidae</taxon>
        <taxon>Eurotiales</taxon>
        <taxon>Trichocomaceae</taxon>
        <taxon>Talaromyces</taxon>
        <taxon>Talaromyces sect. Bacilispori</taxon>
    </lineage>
</organism>
<gene>
    <name evidence="6" type="ORF">BGW36DRAFT_388684</name>
</gene>
<evidence type="ECO:0000256" key="4">
    <source>
        <dbReference type="ARBA" id="ARBA00023242"/>
    </source>
</evidence>
<dbReference type="GO" id="GO:0000981">
    <property type="term" value="F:DNA-binding transcription factor activity, RNA polymerase II-specific"/>
    <property type="evidence" value="ECO:0007669"/>
    <property type="project" value="InterPro"/>
</dbReference>
<dbReference type="GeneID" id="70247542"/>
<evidence type="ECO:0000256" key="3">
    <source>
        <dbReference type="ARBA" id="ARBA00023163"/>
    </source>
</evidence>
<keyword evidence="1" id="KW-0805">Transcription regulation</keyword>
<dbReference type="RefSeq" id="XP_046067724.1">
    <property type="nucleotide sequence ID" value="XM_046217255.1"/>
</dbReference>
<sequence length="470" mass="53211">MGIRSKGCRTCRRRKVKCDQTKPICKRCEVGSFVCQGYEQYSEFVNEASRFCDTSIYSTPTSSKRNQCKGGVALVHPTRSITPTLIDADRVIIYFARNIGSPNDSFKHLGWMATALQHPNTPEPLSSSVCALASVFFSNSEETALLSSWGVRNYLRALQLVQSKVQCKSHIRDEDLPLSILCLCIYEIVAPTHPGAWLNHAVGLAKIMQLNGAEQYSSGYRRQTLHALRYIVTLGYLHQKRRCFLENWSWITIPWGGEPARKPFLDSLHDIFCTLPGILSNLESHKKTQEVNIVNTSSENLCLTVVSKIEALYSWRYQWDATYAKTIRVVQQRVADWSVDNQIILPQNSIPSSLLFSNLQRAGELCLYNAVLLILLRIGHTLGIEISTLRSCHDPLLPREGSPQLIAEEIIRMAPYMRHIQHGNKGIYLLSFPLQIARDRLQGGSEMIEWVDSVLRSIHGKFGKYIVDEL</sequence>
<dbReference type="Gene3D" id="4.10.240.10">
    <property type="entry name" value="Zn(2)-C6 fungal-type DNA-binding domain"/>
    <property type="match status" value="1"/>
</dbReference>
<protein>
    <recommendedName>
        <fullName evidence="5">Zn(2)-C6 fungal-type domain-containing protein</fullName>
    </recommendedName>
</protein>
<dbReference type="PANTHER" id="PTHR38111">
    <property type="entry name" value="ZN(2)-C6 FUNGAL-TYPE DOMAIN-CONTAINING PROTEIN-RELATED"/>
    <property type="match status" value="1"/>
</dbReference>